<dbReference type="EMBL" id="OW152840">
    <property type="protein sequence ID" value="CAH2061933.1"/>
    <property type="molecule type" value="Genomic_DNA"/>
</dbReference>
<keyword evidence="1" id="KW-0732">Signal</keyword>
<proteinExistence type="predicted"/>
<gene>
    <name evidence="2" type="ORF">IPOD504_LOCUS11572</name>
</gene>
<reference evidence="2" key="1">
    <citation type="submission" date="2022-03" db="EMBL/GenBank/DDBJ databases">
        <authorList>
            <person name="Martin H S."/>
        </authorList>
    </citation>
    <scope>NUCLEOTIDE SEQUENCE</scope>
</reference>
<evidence type="ECO:0000313" key="3">
    <source>
        <dbReference type="Proteomes" id="UP000837857"/>
    </source>
</evidence>
<name>A0ABN8IPS9_9NEOP</name>
<organism evidence="2 3">
    <name type="scientific">Iphiclides podalirius</name>
    <name type="common">scarce swallowtail</name>
    <dbReference type="NCBI Taxonomy" id="110791"/>
    <lineage>
        <taxon>Eukaryota</taxon>
        <taxon>Metazoa</taxon>
        <taxon>Ecdysozoa</taxon>
        <taxon>Arthropoda</taxon>
        <taxon>Hexapoda</taxon>
        <taxon>Insecta</taxon>
        <taxon>Pterygota</taxon>
        <taxon>Neoptera</taxon>
        <taxon>Endopterygota</taxon>
        <taxon>Lepidoptera</taxon>
        <taxon>Glossata</taxon>
        <taxon>Ditrysia</taxon>
        <taxon>Papilionoidea</taxon>
        <taxon>Papilionidae</taxon>
        <taxon>Papilioninae</taxon>
        <taxon>Iphiclides</taxon>
    </lineage>
</organism>
<dbReference type="Proteomes" id="UP000837857">
    <property type="component" value="Chromosome 28"/>
</dbReference>
<evidence type="ECO:0000256" key="1">
    <source>
        <dbReference type="SAM" id="SignalP"/>
    </source>
</evidence>
<accession>A0ABN8IPS9</accession>
<keyword evidence="3" id="KW-1185">Reference proteome</keyword>
<protein>
    <submittedName>
        <fullName evidence="2">Uncharacterized protein</fullName>
    </submittedName>
</protein>
<feature type="chain" id="PRO_5045946874" evidence="1">
    <location>
        <begin position="30"/>
        <end position="173"/>
    </location>
</feature>
<sequence>MSVSIRRTISLRKTILSVLLLYFVKTVPASQQNKTLHHVRRASEDDSFFKNHKQGSYRSYEPVSIKYHKTTYPKTDDRSDYDITSYDTEYGEVVSNFTSSIYDDNPPLYPNPEDFSKNLVNKMDVKAENEVELPDDSLADADLKEHNIIDSVTYLYGFNNCHGPRNEWIILGV</sequence>
<evidence type="ECO:0000313" key="2">
    <source>
        <dbReference type="EMBL" id="CAH2061933.1"/>
    </source>
</evidence>
<feature type="non-terminal residue" evidence="2">
    <location>
        <position position="1"/>
    </location>
</feature>
<feature type="signal peptide" evidence="1">
    <location>
        <begin position="1"/>
        <end position="29"/>
    </location>
</feature>